<dbReference type="EMBL" id="FOAP01000010">
    <property type="protein sequence ID" value="SEM00042.1"/>
    <property type="molecule type" value="Genomic_DNA"/>
</dbReference>
<dbReference type="PANTHER" id="PTHR46797">
    <property type="entry name" value="HTH-TYPE TRANSCRIPTIONAL REGULATOR"/>
    <property type="match status" value="1"/>
</dbReference>
<dbReference type="PROSITE" id="PS50943">
    <property type="entry name" value="HTH_CROC1"/>
    <property type="match status" value="1"/>
</dbReference>
<dbReference type="Gene3D" id="1.10.260.40">
    <property type="entry name" value="lambda repressor-like DNA-binding domains"/>
    <property type="match status" value="1"/>
</dbReference>
<dbReference type="PANTHER" id="PTHR46797:SF1">
    <property type="entry name" value="METHYLPHOSPHONATE SYNTHASE"/>
    <property type="match status" value="1"/>
</dbReference>
<proteinExistence type="predicted"/>
<dbReference type="Pfam" id="PF01381">
    <property type="entry name" value="HTH_3"/>
    <property type="match status" value="1"/>
</dbReference>
<dbReference type="SMART" id="SM00530">
    <property type="entry name" value="HTH_XRE"/>
    <property type="match status" value="1"/>
</dbReference>
<gene>
    <name evidence="3" type="ORF">SAMN05444354_110181</name>
</gene>
<evidence type="ECO:0000256" key="1">
    <source>
        <dbReference type="ARBA" id="ARBA00023125"/>
    </source>
</evidence>
<reference evidence="4" key="1">
    <citation type="submission" date="2016-10" db="EMBL/GenBank/DDBJ databases">
        <authorList>
            <person name="Varghese N."/>
            <person name="Submissions S."/>
        </authorList>
    </citation>
    <scope>NUCLEOTIDE SEQUENCE [LARGE SCALE GENOMIC DNA]</scope>
    <source>
        <strain evidence="4">DSM 17044</strain>
    </source>
</reference>
<dbReference type="GO" id="GO:0003677">
    <property type="term" value="F:DNA binding"/>
    <property type="evidence" value="ECO:0007669"/>
    <property type="project" value="UniProtKB-KW"/>
</dbReference>
<dbReference type="GO" id="GO:0005829">
    <property type="term" value="C:cytosol"/>
    <property type="evidence" value="ECO:0007669"/>
    <property type="project" value="TreeGrafter"/>
</dbReference>
<organism evidence="3 4">
    <name type="scientific">Stigmatella aurantiaca</name>
    <dbReference type="NCBI Taxonomy" id="41"/>
    <lineage>
        <taxon>Bacteria</taxon>
        <taxon>Pseudomonadati</taxon>
        <taxon>Myxococcota</taxon>
        <taxon>Myxococcia</taxon>
        <taxon>Myxococcales</taxon>
        <taxon>Cystobacterineae</taxon>
        <taxon>Archangiaceae</taxon>
        <taxon>Stigmatella</taxon>
    </lineage>
</organism>
<dbReference type="InterPro" id="IPR010982">
    <property type="entry name" value="Lambda_DNA-bd_dom_sf"/>
</dbReference>
<sequence length="146" mass="16255">MKFDGQRNSETPPVVLITQLNCLKPEDRFYVSELGKRIGQRIRELRTQRPERWTQEELAERAQISVSFLSMIERGERVAHVETLAALAGALGVSLGELFAGTEQSLAQTEDLLRPLSDFARARGLTARDVDRLLGVARAMFNGTAA</sequence>
<dbReference type="InterPro" id="IPR001387">
    <property type="entry name" value="Cro/C1-type_HTH"/>
</dbReference>
<evidence type="ECO:0000313" key="4">
    <source>
        <dbReference type="Proteomes" id="UP000182719"/>
    </source>
</evidence>
<dbReference type="AlphaFoldDB" id="A0A1H7USS8"/>
<keyword evidence="1" id="KW-0238">DNA-binding</keyword>
<accession>A0A1H7USS8</accession>
<protein>
    <submittedName>
        <fullName evidence="3">Helix-turn-helix</fullName>
    </submittedName>
</protein>
<dbReference type="CDD" id="cd00093">
    <property type="entry name" value="HTH_XRE"/>
    <property type="match status" value="1"/>
</dbReference>
<dbReference type="GO" id="GO:0003700">
    <property type="term" value="F:DNA-binding transcription factor activity"/>
    <property type="evidence" value="ECO:0007669"/>
    <property type="project" value="TreeGrafter"/>
</dbReference>
<evidence type="ECO:0000259" key="2">
    <source>
        <dbReference type="PROSITE" id="PS50943"/>
    </source>
</evidence>
<feature type="domain" description="HTH cro/C1-type" evidence="2">
    <location>
        <begin position="42"/>
        <end position="98"/>
    </location>
</feature>
<name>A0A1H7USS8_STIAU</name>
<dbReference type="Proteomes" id="UP000182719">
    <property type="component" value="Unassembled WGS sequence"/>
</dbReference>
<evidence type="ECO:0000313" key="3">
    <source>
        <dbReference type="EMBL" id="SEM00042.1"/>
    </source>
</evidence>
<dbReference type="SUPFAM" id="SSF47413">
    <property type="entry name" value="lambda repressor-like DNA-binding domains"/>
    <property type="match status" value="1"/>
</dbReference>
<keyword evidence="4" id="KW-1185">Reference proteome</keyword>
<dbReference type="InterPro" id="IPR050807">
    <property type="entry name" value="TransReg_Diox_bact_type"/>
</dbReference>